<dbReference type="AlphaFoldDB" id="A0A9N9CN27"/>
<name>A0A9N9CN27_9GLOM</name>
<gene>
    <name evidence="1" type="ORF">ALEPTO_LOCUS8497</name>
</gene>
<proteinExistence type="predicted"/>
<dbReference type="Proteomes" id="UP000789508">
    <property type="component" value="Unassembled WGS sequence"/>
</dbReference>
<keyword evidence="2" id="KW-1185">Reference proteome</keyword>
<organism evidence="1 2">
    <name type="scientific">Ambispora leptoticha</name>
    <dbReference type="NCBI Taxonomy" id="144679"/>
    <lineage>
        <taxon>Eukaryota</taxon>
        <taxon>Fungi</taxon>
        <taxon>Fungi incertae sedis</taxon>
        <taxon>Mucoromycota</taxon>
        <taxon>Glomeromycotina</taxon>
        <taxon>Glomeromycetes</taxon>
        <taxon>Archaeosporales</taxon>
        <taxon>Ambisporaceae</taxon>
        <taxon>Ambispora</taxon>
    </lineage>
</organism>
<evidence type="ECO:0000313" key="2">
    <source>
        <dbReference type="Proteomes" id="UP000789508"/>
    </source>
</evidence>
<reference evidence="1" key="1">
    <citation type="submission" date="2021-06" db="EMBL/GenBank/DDBJ databases">
        <authorList>
            <person name="Kallberg Y."/>
            <person name="Tangrot J."/>
            <person name="Rosling A."/>
        </authorList>
    </citation>
    <scope>NUCLEOTIDE SEQUENCE</scope>
    <source>
        <strain evidence="1">FL130A</strain>
    </source>
</reference>
<accession>A0A9N9CN27</accession>
<protein>
    <submittedName>
        <fullName evidence="1">11224_t:CDS:1</fullName>
    </submittedName>
</protein>
<dbReference type="EMBL" id="CAJVPS010004930">
    <property type="protein sequence ID" value="CAG8609507.1"/>
    <property type="molecule type" value="Genomic_DNA"/>
</dbReference>
<comment type="caution">
    <text evidence="1">The sequence shown here is derived from an EMBL/GenBank/DDBJ whole genome shotgun (WGS) entry which is preliminary data.</text>
</comment>
<feature type="non-terminal residue" evidence="1">
    <location>
        <position position="465"/>
    </location>
</feature>
<dbReference type="OrthoDB" id="3039677at2759"/>
<evidence type="ECO:0000313" key="1">
    <source>
        <dbReference type="EMBL" id="CAG8609507.1"/>
    </source>
</evidence>
<sequence length="465" mass="53649">MTYKKERDPRVKAGHEAEEQKPLIVNQKRIISRWQMGYRQGDISNREGSSNTINSGFPMDQDNIDFTDSGYSDSEEYNLVPLPQLKNLHFLVRKLPEGFYNAKTSAFYPDFKQTFAKLFQRSGFEETYRRWAYQPFKTQLSNIYDGKIWKSFSDDEEIPFFHPETADNNIGLMINLDWFKPSNIITLAVIPGPSEPKLNQLNHYLAPIVNQLIKLWEEIDLSATFESLSGKRIKCAVICCSSDLPAARKLCGHISAKVAYYRYYKRANYDTWNQPHFGGISDIDSCYENSNRKIEPEFMNIIQRNRHIDRLISNSNDTYLLESLSILDPKPLVGSLSIYDISNNEIIDFISILRSIEEGIDTGTESDSFPGTFLITKKMNTYVFHKFVKLLTEYYNNIYKTNIFIHSVDLASDRSIAVSPIINQYGRIQISAKVFGSTFSKRHENSLRILAKFSDSNNVTTYPDQ</sequence>